<organism evidence="2 3">
    <name type="scientific">Elaphomyces granulatus</name>
    <dbReference type="NCBI Taxonomy" id="519963"/>
    <lineage>
        <taxon>Eukaryota</taxon>
        <taxon>Fungi</taxon>
        <taxon>Dikarya</taxon>
        <taxon>Ascomycota</taxon>
        <taxon>Pezizomycotina</taxon>
        <taxon>Eurotiomycetes</taxon>
        <taxon>Eurotiomycetidae</taxon>
        <taxon>Eurotiales</taxon>
        <taxon>Elaphomycetaceae</taxon>
        <taxon>Elaphomyces</taxon>
    </lineage>
</organism>
<feature type="compositionally biased region" description="Low complexity" evidence="1">
    <location>
        <begin position="82"/>
        <end position="91"/>
    </location>
</feature>
<evidence type="ECO:0000313" key="2">
    <source>
        <dbReference type="EMBL" id="OXV10712.1"/>
    </source>
</evidence>
<evidence type="ECO:0008006" key="4">
    <source>
        <dbReference type="Google" id="ProtNLM"/>
    </source>
</evidence>
<dbReference type="OrthoDB" id="5416097at2759"/>
<evidence type="ECO:0000256" key="1">
    <source>
        <dbReference type="SAM" id="MobiDB-lite"/>
    </source>
</evidence>
<protein>
    <recommendedName>
        <fullName evidence="4">HNH nuclease domain-containing protein</fullName>
    </recommendedName>
</protein>
<accession>A0A232M2X4</accession>
<comment type="caution">
    <text evidence="2">The sequence shown here is derived from an EMBL/GenBank/DDBJ whole genome shotgun (WGS) entry which is preliminary data.</text>
</comment>
<keyword evidence="3" id="KW-1185">Reference proteome</keyword>
<feature type="region of interest" description="Disordered" evidence="1">
    <location>
        <begin position="80"/>
        <end position="142"/>
    </location>
</feature>
<feature type="compositionally biased region" description="Basic and acidic residues" evidence="1">
    <location>
        <begin position="121"/>
        <end position="133"/>
    </location>
</feature>
<sequence length="366" mass="41624">MSGPSEEFSNTERISLIHGLEKRYGKPVATEAWACLWLSDLEKLRQFVDGKRTPGWAISLVFREGNLLNELVKPWVNRKRISSTPSSPRPSVLKSPVRPTTPTRQPIISSWSSPMTANNEPPRESRGPRDRKSPPKVRYRAKRSTVYRHESRQISSSWTHFLLFDGQTSYSQCNALATFEYLLVGPGCPGLEGGVVHWGETDIFENLLTFAPTVHLCWDSCEFALKPIRTERDKKSMEVKFYWMKHRPRSRYTSLVETPDLPSDSSSGRGDLKFWDCLTERKICSGDTITVRTDDPVSRPLPSQALLKLRWHLNRIVALSGASEISPDPHQQDDDEDDGYSDVLVADWTSEHELIDLSLWNPDGVT</sequence>
<dbReference type="EMBL" id="NPHW01002810">
    <property type="protein sequence ID" value="OXV10712.1"/>
    <property type="molecule type" value="Genomic_DNA"/>
</dbReference>
<name>A0A232M2X4_9EURO</name>
<reference evidence="2 3" key="1">
    <citation type="journal article" date="2015" name="Environ. Microbiol.">
        <title>Metagenome sequence of Elaphomyces granulatus from sporocarp tissue reveals Ascomycota ectomycorrhizal fingerprints of genome expansion and a Proteobacteria-rich microbiome.</title>
        <authorList>
            <person name="Quandt C.A."/>
            <person name="Kohler A."/>
            <person name="Hesse C.N."/>
            <person name="Sharpton T.J."/>
            <person name="Martin F."/>
            <person name="Spatafora J.W."/>
        </authorList>
    </citation>
    <scope>NUCLEOTIDE SEQUENCE [LARGE SCALE GENOMIC DNA]</scope>
    <source>
        <strain evidence="2 3">OSC145934</strain>
    </source>
</reference>
<gene>
    <name evidence="2" type="ORF">Egran_01527</name>
</gene>
<dbReference type="AlphaFoldDB" id="A0A232M2X4"/>
<proteinExistence type="predicted"/>
<dbReference type="Proteomes" id="UP000243515">
    <property type="component" value="Unassembled WGS sequence"/>
</dbReference>
<evidence type="ECO:0000313" key="3">
    <source>
        <dbReference type="Proteomes" id="UP000243515"/>
    </source>
</evidence>
<feature type="compositionally biased region" description="Polar residues" evidence="1">
    <location>
        <begin position="98"/>
        <end position="119"/>
    </location>
</feature>